<evidence type="ECO:0000313" key="1">
    <source>
        <dbReference type="EMBL" id="KAK0375818.1"/>
    </source>
</evidence>
<reference evidence="1" key="1">
    <citation type="submission" date="2023-04" db="EMBL/GenBank/DDBJ databases">
        <title>Colletotrichum limetticola genome sequence.</title>
        <authorList>
            <person name="Baroncelli R."/>
        </authorList>
    </citation>
    <scope>NUCLEOTIDE SEQUENCE</scope>
    <source>
        <strain evidence="1">KLA-Anderson</strain>
    </source>
</reference>
<accession>A0ABQ9PWJ6</accession>
<gene>
    <name evidence="1" type="ORF">CLIM01_06810</name>
</gene>
<organism evidence="1 2">
    <name type="scientific">Colletotrichum limetticola</name>
    <dbReference type="NCBI Taxonomy" id="1209924"/>
    <lineage>
        <taxon>Eukaryota</taxon>
        <taxon>Fungi</taxon>
        <taxon>Dikarya</taxon>
        <taxon>Ascomycota</taxon>
        <taxon>Pezizomycotina</taxon>
        <taxon>Sordariomycetes</taxon>
        <taxon>Hypocreomycetidae</taxon>
        <taxon>Glomerellales</taxon>
        <taxon>Glomerellaceae</taxon>
        <taxon>Colletotrichum</taxon>
        <taxon>Colletotrichum acutatum species complex</taxon>
    </lineage>
</organism>
<keyword evidence="2" id="KW-1185">Reference proteome</keyword>
<protein>
    <submittedName>
        <fullName evidence="1">Uncharacterized protein</fullName>
    </submittedName>
</protein>
<dbReference type="EMBL" id="JARUPT010000189">
    <property type="protein sequence ID" value="KAK0375818.1"/>
    <property type="molecule type" value="Genomic_DNA"/>
</dbReference>
<evidence type="ECO:0000313" key="2">
    <source>
        <dbReference type="Proteomes" id="UP001169217"/>
    </source>
</evidence>
<sequence>MDKPLAVLGHGHDGADGALARFLSFWQTQPPLGVELSESQSVNRRDATNGLFFHAVAVPRLTSSRLGRDGHADISISAS</sequence>
<name>A0ABQ9PWJ6_9PEZI</name>
<dbReference type="Proteomes" id="UP001169217">
    <property type="component" value="Unassembled WGS sequence"/>
</dbReference>
<comment type="caution">
    <text evidence="1">The sequence shown here is derived from an EMBL/GenBank/DDBJ whole genome shotgun (WGS) entry which is preliminary data.</text>
</comment>
<proteinExistence type="predicted"/>